<dbReference type="Gene3D" id="3.40.50.300">
    <property type="entry name" value="P-loop containing nucleotide triphosphate hydrolases"/>
    <property type="match status" value="1"/>
</dbReference>
<dbReference type="InterPro" id="IPR011704">
    <property type="entry name" value="ATPase_dyneun-rel_AAA"/>
</dbReference>
<dbReference type="InterPro" id="IPR027417">
    <property type="entry name" value="P-loop_NTPase"/>
</dbReference>
<sequence length="437" mass="48315">MLPASISGGEPHCLTPTPISRFSADFLTRDLSLKPSLAGSACPFTGISPVSAYMQKQPWLSLWHSVRNVPLATNPNPGIQPNTHTTCSSRFSEISVMTQHTFISGSEFGLDANIKVRCPHGDTHLMNPRVPVIKPHVFTTTFLDDVRRIMADPDGDIIVSYGGYGAGKTTGVIQFAARTQWPIYQVEGTQETSFQLDLLGRVNPATGEFVSGPLREALLNGGIFLLNEADAMQPAELVAFYELMTHGIELAETGEWLEPHKLFRCVFTFNNGGITGLSGFRGTTGLSDALIDRFIPLSPSELSDDDMKTICKNKIALKLTDWEAELGQQFPPSHINAIESLLPEMIRVMRDINTAVEKSQQNDFTMTNGVAMDKPLSIRSLLRWVREMVRTSPTSVRNRVKKTFHESYAHRLVGDEATYEAAMHLCKAVFGQSWVED</sequence>
<dbReference type="Proteomes" id="UP000502657">
    <property type="component" value="Plasmid pAeme6"/>
</dbReference>
<reference evidence="2 3" key="1">
    <citation type="submission" date="2019-03" db="EMBL/GenBank/DDBJ databases">
        <title>Novel transposon Tn6433 accelerates the dissemination of tet(E) in Aeromonas from aerobic biofilm under oxytetracycline stress.</title>
        <authorList>
            <person name="Shi Y."/>
            <person name="Tian Z."/>
            <person name="Zhang Y."/>
            <person name="Zhang H."/>
            <person name="Yang M."/>
        </authorList>
    </citation>
    <scope>NUCLEOTIDE SEQUENCE [LARGE SCALE GENOMIC DNA]</scope>
    <source>
        <strain evidence="2 3">R50-22</strain>
        <plasmid evidence="3">paeme6</plasmid>
    </source>
</reference>
<accession>A0ABX6NYN6</accession>
<feature type="domain" description="ATPase dynein-related AAA" evidence="1">
    <location>
        <begin position="162"/>
        <end position="294"/>
    </location>
</feature>
<evidence type="ECO:0000259" key="1">
    <source>
        <dbReference type="Pfam" id="PF07728"/>
    </source>
</evidence>
<protein>
    <recommendedName>
        <fullName evidence="1">ATPase dynein-related AAA domain-containing protein</fullName>
    </recommendedName>
</protein>
<organism evidence="2 3">
    <name type="scientific">Aeromonas media</name>
    <dbReference type="NCBI Taxonomy" id="651"/>
    <lineage>
        <taxon>Bacteria</taxon>
        <taxon>Pseudomonadati</taxon>
        <taxon>Pseudomonadota</taxon>
        <taxon>Gammaproteobacteria</taxon>
        <taxon>Aeromonadales</taxon>
        <taxon>Aeromonadaceae</taxon>
        <taxon>Aeromonas</taxon>
    </lineage>
</organism>
<dbReference type="EMBL" id="CP038450">
    <property type="protein sequence ID" value="QJT41493.1"/>
    <property type="molecule type" value="Genomic_DNA"/>
</dbReference>
<evidence type="ECO:0000313" key="3">
    <source>
        <dbReference type="Proteomes" id="UP000502657"/>
    </source>
</evidence>
<keyword evidence="2" id="KW-0614">Plasmid</keyword>
<dbReference type="SUPFAM" id="SSF52540">
    <property type="entry name" value="P-loop containing nucleoside triphosphate hydrolases"/>
    <property type="match status" value="1"/>
</dbReference>
<keyword evidence="3" id="KW-1185">Reference proteome</keyword>
<evidence type="ECO:0000313" key="2">
    <source>
        <dbReference type="EMBL" id="QJT41493.1"/>
    </source>
</evidence>
<dbReference type="Pfam" id="PF07728">
    <property type="entry name" value="AAA_5"/>
    <property type="match status" value="1"/>
</dbReference>
<gene>
    <name evidence="2" type="ORF">E4188_23685</name>
</gene>
<geneLocation type="plasmid" evidence="3">
    <name>paeme6</name>
</geneLocation>
<name>A0ABX6NYN6_AERME</name>
<proteinExistence type="predicted"/>